<feature type="region of interest" description="Disordered" evidence="1">
    <location>
        <begin position="47"/>
        <end position="71"/>
    </location>
</feature>
<reference evidence="3" key="1">
    <citation type="submission" date="2017-03" db="EMBL/GenBank/DDBJ databases">
        <title>Phytopthora megakarya and P. palmivora, two closely related causual agents of cacao black pod achieved similar genome size and gene model numbers by different mechanisms.</title>
        <authorList>
            <person name="Ali S."/>
            <person name="Shao J."/>
            <person name="Larry D.J."/>
            <person name="Kronmiller B."/>
            <person name="Shen D."/>
            <person name="Strem M.D."/>
            <person name="Melnick R.L."/>
            <person name="Guiltinan M.J."/>
            <person name="Tyler B.M."/>
            <person name="Meinhardt L.W."/>
            <person name="Bailey B.A."/>
        </authorList>
    </citation>
    <scope>NUCLEOTIDE SEQUENCE [LARGE SCALE GENOMIC DNA]</scope>
    <source>
        <strain evidence="3">zdho120</strain>
    </source>
</reference>
<name>A0A225VAA8_9STRA</name>
<protein>
    <submittedName>
        <fullName evidence="2">Uncharacterized protein</fullName>
    </submittedName>
</protein>
<accession>A0A225VAA8</accession>
<evidence type="ECO:0000256" key="1">
    <source>
        <dbReference type="SAM" id="MobiDB-lite"/>
    </source>
</evidence>
<evidence type="ECO:0000313" key="2">
    <source>
        <dbReference type="EMBL" id="OWZ02272.1"/>
    </source>
</evidence>
<proteinExistence type="predicted"/>
<dbReference type="EMBL" id="NBNE01006282">
    <property type="protein sequence ID" value="OWZ02272.1"/>
    <property type="molecule type" value="Genomic_DNA"/>
</dbReference>
<comment type="caution">
    <text evidence="2">The sequence shown here is derived from an EMBL/GenBank/DDBJ whole genome shotgun (WGS) entry which is preliminary data.</text>
</comment>
<dbReference type="Proteomes" id="UP000198211">
    <property type="component" value="Unassembled WGS sequence"/>
</dbReference>
<evidence type="ECO:0000313" key="3">
    <source>
        <dbReference type="Proteomes" id="UP000198211"/>
    </source>
</evidence>
<dbReference type="AlphaFoldDB" id="A0A225VAA8"/>
<dbReference type="OrthoDB" id="165838at2759"/>
<gene>
    <name evidence="2" type="ORF">PHMEG_00026195</name>
</gene>
<sequence length="309" mass="34809">MSIATINTLRPSSQPRDQLVLQVENVALAGRRLLTIEIFEVPDAGPIRATTPLSPHRSPPSTPTNSDRNSGFRVAARDEVENEYSLFVGRQRAEYLYRSEYGTASETMTSEDMANGILAHLSIIGNRHRDVGVLVCKEPEAHFKKKIRILPVNTPPEKQKNPHLPSKRQDQRAVRIQKTSKRTMEAVAKAMKQTDRHLSGDNESIGNDIHSGVKFDRKSSEASILHRMAVGDSKPMWKAELETNYEESDRSSSFIEEDEDSIHKDKSYMLAPGLSPRFQNVKQNIRIWKSVDKKGDSNAFSSHNLPKKP</sequence>
<feature type="region of interest" description="Disordered" evidence="1">
    <location>
        <begin position="153"/>
        <end position="173"/>
    </location>
</feature>
<keyword evidence="3" id="KW-1185">Reference proteome</keyword>
<organism evidence="2 3">
    <name type="scientific">Phytophthora megakarya</name>
    <dbReference type="NCBI Taxonomy" id="4795"/>
    <lineage>
        <taxon>Eukaryota</taxon>
        <taxon>Sar</taxon>
        <taxon>Stramenopiles</taxon>
        <taxon>Oomycota</taxon>
        <taxon>Peronosporomycetes</taxon>
        <taxon>Peronosporales</taxon>
        <taxon>Peronosporaceae</taxon>
        <taxon>Phytophthora</taxon>
    </lineage>
</organism>